<gene>
    <name evidence="1" type="ORF">ElyMa_003559800</name>
</gene>
<protein>
    <submittedName>
        <fullName evidence="1">Uncharacterized protein</fullName>
    </submittedName>
</protein>
<evidence type="ECO:0000313" key="1">
    <source>
        <dbReference type="EMBL" id="GFR61554.1"/>
    </source>
</evidence>
<dbReference type="AlphaFoldDB" id="A0AAV4ELQ7"/>
<keyword evidence="2" id="KW-1185">Reference proteome</keyword>
<dbReference type="Proteomes" id="UP000762676">
    <property type="component" value="Unassembled WGS sequence"/>
</dbReference>
<comment type="caution">
    <text evidence="1">The sequence shown here is derived from an EMBL/GenBank/DDBJ whole genome shotgun (WGS) entry which is preliminary data.</text>
</comment>
<organism evidence="1 2">
    <name type="scientific">Elysia marginata</name>
    <dbReference type="NCBI Taxonomy" id="1093978"/>
    <lineage>
        <taxon>Eukaryota</taxon>
        <taxon>Metazoa</taxon>
        <taxon>Spiralia</taxon>
        <taxon>Lophotrochozoa</taxon>
        <taxon>Mollusca</taxon>
        <taxon>Gastropoda</taxon>
        <taxon>Heterobranchia</taxon>
        <taxon>Euthyneura</taxon>
        <taxon>Panpulmonata</taxon>
        <taxon>Sacoglossa</taxon>
        <taxon>Placobranchoidea</taxon>
        <taxon>Plakobranchidae</taxon>
        <taxon>Elysia</taxon>
    </lineage>
</organism>
<sequence>MAFSQTKNFRLATHSPWTRDTLVRSLLGTTEMVLETPHLKKNLKKSYNLRKPVFYHHLTQVPSTQDSRYATTLVLASAQVINVSSASGFPNLDSEPSYTVQASITVTTVN</sequence>
<accession>A0AAV4ELQ7</accession>
<proteinExistence type="predicted"/>
<reference evidence="1 2" key="1">
    <citation type="journal article" date="2021" name="Elife">
        <title>Chloroplast acquisition without the gene transfer in kleptoplastic sea slugs, Plakobranchus ocellatus.</title>
        <authorList>
            <person name="Maeda T."/>
            <person name="Takahashi S."/>
            <person name="Yoshida T."/>
            <person name="Shimamura S."/>
            <person name="Takaki Y."/>
            <person name="Nagai Y."/>
            <person name="Toyoda A."/>
            <person name="Suzuki Y."/>
            <person name="Arimoto A."/>
            <person name="Ishii H."/>
            <person name="Satoh N."/>
            <person name="Nishiyama T."/>
            <person name="Hasebe M."/>
            <person name="Maruyama T."/>
            <person name="Minagawa J."/>
            <person name="Obokata J."/>
            <person name="Shigenobu S."/>
        </authorList>
    </citation>
    <scope>NUCLEOTIDE SEQUENCE [LARGE SCALE GENOMIC DNA]</scope>
</reference>
<evidence type="ECO:0000313" key="2">
    <source>
        <dbReference type="Proteomes" id="UP000762676"/>
    </source>
</evidence>
<name>A0AAV4ELQ7_9GAST</name>
<dbReference type="EMBL" id="BMAT01007294">
    <property type="protein sequence ID" value="GFR61554.1"/>
    <property type="molecule type" value="Genomic_DNA"/>
</dbReference>